<evidence type="ECO:0000256" key="1">
    <source>
        <dbReference type="SAM" id="MobiDB-lite"/>
    </source>
</evidence>
<keyword evidence="3" id="KW-1185">Reference proteome</keyword>
<evidence type="ECO:0000313" key="2">
    <source>
        <dbReference type="EMBL" id="KAK7028742.1"/>
    </source>
</evidence>
<evidence type="ECO:0008006" key="4">
    <source>
        <dbReference type="Google" id="ProtNLM"/>
    </source>
</evidence>
<dbReference type="Proteomes" id="UP001362999">
    <property type="component" value="Unassembled WGS sequence"/>
</dbReference>
<sequence length="545" mass="62731">MATPVHPLPWAPAIYLEIGLCVDLWTLLDLLCVSSQFNLLLRHYLYRHIGVERSPGKLIDSLAKNSDLPPIVQSLSFEKPGSICMEQWERVFPQLINLDYFTIAGGIPLPRRLLRLSTCRLTYFAAGCTVIRSWVDFIATQPDIDELRFDRDFLGPVPKPELLPKLCAIKARPNDWVKFAELYKLFHIWSYTGARLATDNLTFASLQRLSHSPSRLATLRISCDDFLAIIGYAPRLLTRLRHLVLDEDLTWTEFTLGDDAIGLEDSSWARVAASLNSRFIDLQGIFLVCGQTRGPARRRRLRRSDGDSFARILFANCKAPALKAFRFYTYDGYAIWTGLGTAAPKRELLDFPTDYWMENLADLYVNCPMRTPCQAGPQLASVMPRRSLLPLPKRVVDFDINKIDRRPRERPKPPTPEPEARLEPKHKIVADPEVEARWLAFAQEHFETGEQPGEIWGGKTENAVDTRSDAEKKHEEEIADWEERQIAWLFEEGVKEMKEKHPFVYREWLQERSLEERREREIALRQAQDQASRGDYSGTKYVDVD</sequence>
<feature type="region of interest" description="Disordered" evidence="1">
    <location>
        <begin position="402"/>
        <end position="423"/>
    </location>
</feature>
<feature type="region of interest" description="Disordered" evidence="1">
    <location>
        <begin position="524"/>
        <end position="545"/>
    </location>
</feature>
<gene>
    <name evidence="2" type="ORF">R3P38DRAFT_3519155</name>
</gene>
<reference evidence="2 3" key="1">
    <citation type="journal article" date="2024" name="J Genomics">
        <title>Draft genome sequencing and assembly of Favolaschia claudopus CIRM-BRFM 2984 isolated from oak limbs.</title>
        <authorList>
            <person name="Navarro D."/>
            <person name="Drula E."/>
            <person name="Chaduli D."/>
            <person name="Cazenave R."/>
            <person name="Ahrendt S."/>
            <person name="Wang J."/>
            <person name="Lipzen A."/>
            <person name="Daum C."/>
            <person name="Barry K."/>
            <person name="Grigoriev I.V."/>
            <person name="Favel A."/>
            <person name="Rosso M.N."/>
            <person name="Martin F."/>
        </authorList>
    </citation>
    <scope>NUCLEOTIDE SEQUENCE [LARGE SCALE GENOMIC DNA]</scope>
    <source>
        <strain evidence="2 3">CIRM-BRFM 2984</strain>
    </source>
</reference>
<dbReference type="AlphaFoldDB" id="A0AAW0BPT4"/>
<comment type="caution">
    <text evidence="2">The sequence shown here is derived from an EMBL/GenBank/DDBJ whole genome shotgun (WGS) entry which is preliminary data.</text>
</comment>
<accession>A0AAW0BPT4</accession>
<proteinExistence type="predicted"/>
<organism evidence="2 3">
    <name type="scientific">Favolaschia claudopus</name>
    <dbReference type="NCBI Taxonomy" id="2862362"/>
    <lineage>
        <taxon>Eukaryota</taxon>
        <taxon>Fungi</taxon>
        <taxon>Dikarya</taxon>
        <taxon>Basidiomycota</taxon>
        <taxon>Agaricomycotina</taxon>
        <taxon>Agaricomycetes</taxon>
        <taxon>Agaricomycetidae</taxon>
        <taxon>Agaricales</taxon>
        <taxon>Marasmiineae</taxon>
        <taxon>Mycenaceae</taxon>
        <taxon>Favolaschia</taxon>
    </lineage>
</organism>
<dbReference type="EMBL" id="JAWWNJ010000028">
    <property type="protein sequence ID" value="KAK7028742.1"/>
    <property type="molecule type" value="Genomic_DNA"/>
</dbReference>
<name>A0AAW0BPT4_9AGAR</name>
<evidence type="ECO:0000313" key="3">
    <source>
        <dbReference type="Proteomes" id="UP001362999"/>
    </source>
</evidence>
<protein>
    <recommendedName>
        <fullName evidence="4">F-box domain-containing protein</fullName>
    </recommendedName>
</protein>